<accession>A0ABU1US96</accession>
<evidence type="ECO:0008006" key="3">
    <source>
        <dbReference type="Google" id="ProtNLM"/>
    </source>
</evidence>
<organism evidence="1 2">
    <name type="scientific">Cellvibrio fibrivorans</name>
    <dbReference type="NCBI Taxonomy" id="126350"/>
    <lineage>
        <taxon>Bacteria</taxon>
        <taxon>Pseudomonadati</taxon>
        <taxon>Pseudomonadota</taxon>
        <taxon>Gammaproteobacteria</taxon>
        <taxon>Cellvibrionales</taxon>
        <taxon>Cellvibrionaceae</taxon>
        <taxon>Cellvibrio</taxon>
    </lineage>
</organism>
<gene>
    <name evidence="1" type="ORF">J2X05_000055</name>
</gene>
<dbReference type="InterPro" id="IPR021284">
    <property type="entry name" value="DUF2750"/>
</dbReference>
<proteinExistence type="predicted"/>
<name>A0ABU1US96_9GAMM</name>
<sequence length="121" mass="13618">MSISAAHAASFYKEVAKEKLIWSIRDAQGFPSPLSESGRRSMPFWSSRSRAELIIKNVSAYGAFEPVCISWSEFIERWVQGLTQDNILVGINWSGAQATGYDIEPIDCKKNIEAYLKNNEI</sequence>
<protein>
    <recommendedName>
        <fullName evidence="3">DUF2750 domain-containing protein</fullName>
    </recommendedName>
</protein>
<dbReference type="RefSeq" id="WP_310067192.1">
    <property type="nucleotide sequence ID" value="NZ_JAVDVX010000001.1"/>
</dbReference>
<dbReference type="Pfam" id="PF11042">
    <property type="entry name" value="DUF2750"/>
    <property type="match status" value="1"/>
</dbReference>
<dbReference type="Proteomes" id="UP001253595">
    <property type="component" value="Unassembled WGS sequence"/>
</dbReference>
<evidence type="ECO:0000313" key="2">
    <source>
        <dbReference type="Proteomes" id="UP001253595"/>
    </source>
</evidence>
<evidence type="ECO:0000313" key="1">
    <source>
        <dbReference type="EMBL" id="MDR7088052.1"/>
    </source>
</evidence>
<keyword evidence="2" id="KW-1185">Reference proteome</keyword>
<reference evidence="1 2" key="1">
    <citation type="submission" date="2023-07" db="EMBL/GenBank/DDBJ databases">
        <title>Sorghum-associated microbial communities from plants grown in Nebraska, USA.</title>
        <authorList>
            <person name="Schachtman D."/>
        </authorList>
    </citation>
    <scope>NUCLEOTIDE SEQUENCE [LARGE SCALE GENOMIC DNA]</scope>
    <source>
        <strain evidence="1 2">BE190</strain>
    </source>
</reference>
<dbReference type="EMBL" id="JAVDVX010000001">
    <property type="protein sequence ID" value="MDR7088052.1"/>
    <property type="molecule type" value="Genomic_DNA"/>
</dbReference>
<comment type="caution">
    <text evidence="1">The sequence shown here is derived from an EMBL/GenBank/DDBJ whole genome shotgun (WGS) entry which is preliminary data.</text>
</comment>